<dbReference type="EMBL" id="JACEFO010001274">
    <property type="protein sequence ID" value="KAF8742753.1"/>
    <property type="molecule type" value="Genomic_DNA"/>
</dbReference>
<organism evidence="1 2">
    <name type="scientific">Digitaria exilis</name>
    <dbReference type="NCBI Taxonomy" id="1010633"/>
    <lineage>
        <taxon>Eukaryota</taxon>
        <taxon>Viridiplantae</taxon>
        <taxon>Streptophyta</taxon>
        <taxon>Embryophyta</taxon>
        <taxon>Tracheophyta</taxon>
        <taxon>Spermatophyta</taxon>
        <taxon>Magnoliopsida</taxon>
        <taxon>Liliopsida</taxon>
        <taxon>Poales</taxon>
        <taxon>Poaceae</taxon>
        <taxon>PACMAD clade</taxon>
        <taxon>Panicoideae</taxon>
        <taxon>Panicodae</taxon>
        <taxon>Paniceae</taxon>
        <taxon>Anthephorinae</taxon>
        <taxon>Digitaria</taxon>
    </lineage>
</organism>
<dbReference type="AlphaFoldDB" id="A0A835KJJ1"/>
<protein>
    <submittedName>
        <fullName evidence="1">Uncharacterized protein</fullName>
    </submittedName>
</protein>
<evidence type="ECO:0000313" key="1">
    <source>
        <dbReference type="EMBL" id="KAF8742753.1"/>
    </source>
</evidence>
<reference evidence="1" key="1">
    <citation type="submission" date="2020-07" db="EMBL/GenBank/DDBJ databases">
        <title>Genome sequence and genetic diversity analysis of an under-domesticated orphan crop, white fonio (Digitaria exilis).</title>
        <authorList>
            <person name="Bennetzen J.L."/>
            <person name="Chen S."/>
            <person name="Ma X."/>
            <person name="Wang X."/>
            <person name="Yssel A.E.J."/>
            <person name="Chaluvadi S.R."/>
            <person name="Johnson M."/>
            <person name="Gangashetty P."/>
            <person name="Hamidou F."/>
            <person name="Sanogo M.D."/>
            <person name="Zwaenepoel A."/>
            <person name="Wallace J."/>
            <person name="Van De Peer Y."/>
            <person name="Van Deynze A."/>
        </authorList>
    </citation>
    <scope>NUCLEOTIDE SEQUENCE</scope>
    <source>
        <tissue evidence="1">Leaves</tissue>
    </source>
</reference>
<evidence type="ECO:0000313" key="2">
    <source>
        <dbReference type="Proteomes" id="UP000636709"/>
    </source>
</evidence>
<accession>A0A835KJJ1</accession>
<proteinExistence type="predicted"/>
<sequence length="59" mass="6887">MLANDWYTLAFYNICYRDDSPSSAVVWSSNFQGDCVDCFVAYLDSQELHQFLWGIYFLG</sequence>
<comment type="caution">
    <text evidence="1">The sequence shown here is derived from an EMBL/GenBank/DDBJ whole genome shotgun (WGS) entry which is preliminary data.</text>
</comment>
<keyword evidence="2" id="KW-1185">Reference proteome</keyword>
<dbReference type="Proteomes" id="UP000636709">
    <property type="component" value="Unassembled WGS sequence"/>
</dbReference>
<name>A0A835KJJ1_9POAL</name>
<gene>
    <name evidence="1" type="ORF">HU200_013560</name>
</gene>